<evidence type="ECO:0000259" key="8">
    <source>
        <dbReference type="Pfam" id="PF13229"/>
    </source>
</evidence>
<organism evidence="11 12">
    <name type="scientific">Rikenella microfusus</name>
    <dbReference type="NCBI Taxonomy" id="28139"/>
    <lineage>
        <taxon>Bacteria</taxon>
        <taxon>Pseudomonadati</taxon>
        <taxon>Bacteroidota</taxon>
        <taxon>Bacteroidia</taxon>
        <taxon>Bacteroidales</taxon>
        <taxon>Rikenellaceae</taxon>
        <taxon>Rikenella</taxon>
    </lineage>
</organism>
<dbReference type="InterPro" id="IPR039448">
    <property type="entry name" value="Beta_helix"/>
</dbReference>
<dbReference type="AlphaFoldDB" id="A0A379MRS2"/>
<evidence type="ECO:0000256" key="4">
    <source>
        <dbReference type="ARBA" id="ARBA00022737"/>
    </source>
</evidence>
<reference evidence="11 12" key="1">
    <citation type="submission" date="2018-06" db="EMBL/GenBank/DDBJ databases">
        <authorList>
            <consortium name="Pathogen Informatics"/>
            <person name="Doyle S."/>
        </authorList>
    </citation>
    <scope>NUCLEOTIDE SEQUENCE [LARGE SCALE GENOMIC DNA]</scope>
    <source>
        <strain evidence="11 12">NCTC11190</strain>
    </source>
</reference>
<dbReference type="Pfam" id="PF23763">
    <property type="entry name" value="Beta-barrel_GLAA-B_I"/>
    <property type="match status" value="1"/>
</dbReference>
<dbReference type="EC" id="3.2.1.-" evidence="11"/>
<keyword evidence="6 11" id="KW-0326">Glycosidase</keyword>
<dbReference type="InterPro" id="IPR056441">
    <property type="entry name" value="Beta-barrel_GLAA-B_II"/>
</dbReference>
<comment type="catalytic activity">
    <reaction evidence="1">
        <text>Hydrolysis of terminal, non-reducing alpha-D-galactose residues in alpha-D-galactosides, including galactose oligosaccharides, galactomannans and galactolipids.</text>
        <dbReference type="EC" id="3.2.1.22"/>
    </reaction>
</comment>
<dbReference type="Proteomes" id="UP000255233">
    <property type="component" value="Unassembled WGS sequence"/>
</dbReference>
<dbReference type="Pfam" id="PF23764">
    <property type="entry name" value="Beta-barrel_GLAA-B_II"/>
    <property type="match status" value="1"/>
</dbReference>
<dbReference type="OrthoDB" id="9807299at2"/>
<evidence type="ECO:0000256" key="2">
    <source>
        <dbReference type="ARBA" id="ARBA00001271"/>
    </source>
</evidence>
<name>A0A379MRS2_9BACT</name>
<accession>A0A379MRS2</accession>
<dbReference type="Gene3D" id="2.160.20.10">
    <property type="entry name" value="Single-stranded right-handed beta-helix, Pectin lyase-like"/>
    <property type="match status" value="1"/>
</dbReference>
<evidence type="ECO:0000256" key="5">
    <source>
        <dbReference type="ARBA" id="ARBA00022801"/>
    </source>
</evidence>
<feature type="domain" description="GLAA-B beta-barrel" evidence="9">
    <location>
        <begin position="143"/>
        <end position="232"/>
    </location>
</feature>
<proteinExistence type="predicted"/>
<dbReference type="SMART" id="SM00710">
    <property type="entry name" value="PbH1"/>
    <property type="match status" value="6"/>
</dbReference>
<gene>
    <name evidence="11" type="primary">glaA</name>
    <name evidence="11" type="ORF">NCTC11190_01574</name>
</gene>
<keyword evidence="3 7" id="KW-0732">Signal</keyword>
<evidence type="ECO:0000256" key="3">
    <source>
        <dbReference type="ARBA" id="ARBA00022729"/>
    </source>
</evidence>
<evidence type="ECO:0000256" key="7">
    <source>
        <dbReference type="SAM" id="SignalP"/>
    </source>
</evidence>
<evidence type="ECO:0000256" key="6">
    <source>
        <dbReference type="ARBA" id="ARBA00023295"/>
    </source>
</evidence>
<dbReference type="InterPro" id="IPR057275">
    <property type="entry name" value="Beta-barrel_GLAA-B_I"/>
</dbReference>
<dbReference type="SUPFAM" id="SSF51126">
    <property type="entry name" value="Pectin lyase-like"/>
    <property type="match status" value="1"/>
</dbReference>
<evidence type="ECO:0000259" key="9">
    <source>
        <dbReference type="Pfam" id="PF23763"/>
    </source>
</evidence>
<dbReference type="InterPro" id="IPR011050">
    <property type="entry name" value="Pectin_lyase_fold/virulence"/>
</dbReference>
<dbReference type="EMBL" id="UGVL01000001">
    <property type="protein sequence ID" value="SUE34351.1"/>
    <property type="molecule type" value="Genomic_DNA"/>
</dbReference>
<dbReference type="InterPro" id="IPR012334">
    <property type="entry name" value="Pectin_lyas_fold"/>
</dbReference>
<comment type="catalytic activity">
    <reaction evidence="2">
        <text>Hydrolysis of terminal, non-reducing branched (1-&gt;3)-alpha-D-galactosidic residues, producing free D-galactose.</text>
        <dbReference type="EC" id="3.2.1.n1"/>
    </reaction>
</comment>
<dbReference type="RefSeq" id="WP_027291775.1">
    <property type="nucleotide sequence ID" value="NZ_UGVL01000001.1"/>
</dbReference>
<dbReference type="GO" id="GO:0004557">
    <property type="term" value="F:alpha-galactosidase activity"/>
    <property type="evidence" value="ECO:0007669"/>
    <property type="project" value="UniProtKB-EC"/>
</dbReference>
<evidence type="ECO:0000256" key="1">
    <source>
        <dbReference type="ARBA" id="ARBA00001255"/>
    </source>
</evidence>
<feature type="signal peptide" evidence="7">
    <location>
        <begin position="1"/>
        <end position="18"/>
    </location>
</feature>
<keyword evidence="4" id="KW-0677">Repeat</keyword>
<keyword evidence="5 11" id="KW-0378">Hydrolase</keyword>
<feature type="chain" id="PRO_5016682402" evidence="7">
    <location>
        <begin position="19"/>
        <end position="567"/>
    </location>
</feature>
<feature type="domain" description="GLAA-B beta-barrel" evidence="10">
    <location>
        <begin position="341"/>
        <end position="403"/>
    </location>
</feature>
<evidence type="ECO:0000313" key="11">
    <source>
        <dbReference type="EMBL" id="SUE34351.1"/>
    </source>
</evidence>
<keyword evidence="12" id="KW-1185">Reference proteome</keyword>
<dbReference type="Pfam" id="PF13229">
    <property type="entry name" value="Beta_helix"/>
    <property type="match status" value="1"/>
</dbReference>
<feature type="domain" description="Right handed beta helix" evidence="8">
    <location>
        <begin position="417"/>
        <end position="538"/>
    </location>
</feature>
<dbReference type="STRING" id="880526.GCA_000427365_02245"/>
<sequence length="567" mass="63576">MKKMFSCLLVCYASLAFSAAQHVIRVVPGEGDMTPRIREAVGKARACKDRPVVIEFANADYDLYRESATAHPYPVSNTTSETENPDPTKHIGLWLKNLRNVTIEGNGARLVTHGEMTAFAIDSCENITLRNFTVAAADPTVPEMTVTEVGERHMNVRIHPLSRYEIDSAGRFAFVGRGWKLSGGIAQLYDPVRDITWRSWSPLPELRKAVELEPGLLRFVYDTRPRAEAGQVFQMRDGIRDEVCGLIQYSKDITLEQLHLAFLGNFGIVGQMSENLIYRHLTFEPEPGSGRTCAGFADFVQMSGCKGEIRIEYSRFSGAHDDPINIHGTHLAVRQFTAPDQVLVRYMHPQTYGFQSFFPGNEIEFIDAHTLLPVAACKVRQAEMKNDREILITLARPVGQDLSDKSELVVENTTYTPEVVIRGNYFSRVPTRGILVTTRRRVLIENNTFFRTRMSGILIADDARSWFESGMVRDVTIRGNRFVECASPAILIAPENDRNGGYVHRNIRIENNRFRLSDAGAAVSAKSVGGLQIRGNLFSTPQNTSIDRLIRTEACDGITIEDNRIEN</sequence>
<evidence type="ECO:0000313" key="12">
    <source>
        <dbReference type="Proteomes" id="UP000255233"/>
    </source>
</evidence>
<protein>
    <submittedName>
        <fullName evidence="11">Alpha-1,3-galactosidase A</fullName>
        <ecNumber evidence="11">3.2.1.-</ecNumber>
    </submittedName>
</protein>
<evidence type="ECO:0000259" key="10">
    <source>
        <dbReference type="Pfam" id="PF23764"/>
    </source>
</evidence>
<dbReference type="InterPro" id="IPR006626">
    <property type="entry name" value="PbH1"/>
</dbReference>